<proteinExistence type="predicted"/>
<accession>A0A383VQG5</accession>
<feature type="compositionally biased region" description="Basic and acidic residues" evidence="1">
    <location>
        <begin position="319"/>
        <end position="339"/>
    </location>
</feature>
<feature type="compositionally biased region" description="Low complexity" evidence="1">
    <location>
        <begin position="434"/>
        <end position="465"/>
    </location>
</feature>
<feature type="region of interest" description="Disordered" evidence="1">
    <location>
        <begin position="529"/>
        <end position="548"/>
    </location>
</feature>
<dbReference type="PANTHER" id="PTHR46007:SF8">
    <property type="entry name" value="C2H2-TYPE DOMAIN-CONTAINING PROTEIN"/>
    <property type="match status" value="1"/>
</dbReference>
<feature type="region of interest" description="Disordered" evidence="1">
    <location>
        <begin position="734"/>
        <end position="850"/>
    </location>
</feature>
<name>A0A383VQG5_TETOB</name>
<feature type="compositionally biased region" description="Low complexity" evidence="1">
    <location>
        <begin position="109"/>
        <end position="121"/>
    </location>
</feature>
<sequence>MAAAPATIGAGPAKLKIKIKGLSVLGAKQKAQQQQVSTGLPNGVPAVIGDQLADLHAAVEAFCQQGLRGLPGAVLLAPWREPSPLEQLAPWGEPLPLQEQQGNETGINPQQQLQEQLSPQPGKQRVRKRRAPDPQQLAGDTAAAAEQQDPQQLAWGNLKRRRTNHHRAARDAAQLSTSIHSMLPAASGDAAAATPASPSVVSQPRAPGMNAAAAPARSSGRAGAAGGQQPSRLQRSTSRQVSPELPPPAAAAAAAAAQPAVQQLPAPAVPAAVDPEPAAACAMDVDESPAATMAEPVPAAAGAAAEAGGATQQQQQQKQDLRQRQEAKQEPQAEEKSAQETHQPQAQPQQQQQSEQKEQQQQQKAAPVRKQKQRQAVMQDQEKPSVPSSAAVHASASQVAAEQPPAVAAVSEPAAPAAAADLKPESPPSETSHQQHMPAPQQLQQQLLPHSAEQDAAAAAAQQQQHQRDHESPQAPDEQLQQMKQPEQTAVSRDRSQCSLPRGADQAGGAGAVSMPAPAAAMMPAAAPAAAGGSSSAGGAAGRSSSSSGRLLELAPGAMTPAARSLAILSAVPEVRQRVLPPEDRPVRSQEEALAFLQGVMEKAKQLKHQGDRRYSSLGGWDVFGLSFYALSSVEFLMYWDTLQRLLAKLSAAGQPVDKLRQLHYNLGAQPFLRQTGNLSITGMNACMNCKGPDVAKLALRMLLERISAISHLRSLHNQRKQLEGHIRLLKTNGASLGSGSSNGAGSSARPAPAAPQQQQQQPAAQQQQAARLQAQRAVAAAAAGKPPSPSGSSWSPAGAQQQQQQFNKRSPDDSNASNQERVQLPVGGEHAAGAGGAAGTAAGGAAAQGGQTERVLALAKSERALMESMQELLKLTDSMHQTVMRIQQFLERPEVLASEHARAAALHISVLGLDAGMFSIPRVAAHTEAAVTCITKLLRNS</sequence>
<dbReference type="EMBL" id="FNXT01000726">
    <property type="protein sequence ID" value="SZX66646.1"/>
    <property type="molecule type" value="Genomic_DNA"/>
</dbReference>
<feature type="region of interest" description="Disordered" evidence="1">
    <location>
        <begin position="109"/>
        <end position="151"/>
    </location>
</feature>
<feature type="compositionally biased region" description="Polar residues" evidence="1">
    <location>
        <begin position="479"/>
        <end position="491"/>
    </location>
</feature>
<evidence type="ECO:0000313" key="2">
    <source>
        <dbReference type="EMBL" id="SZX66646.1"/>
    </source>
</evidence>
<dbReference type="Proteomes" id="UP000256970">
    <property type="component" value="Unassembled WGS sequence"/>
</dbReference>
<feature type="compositionally biased region" description="Low complexity" evidence="1">
    <location>
        <begin position="385"/>
        <end position="420"/>
    </location>
</feature>
<feature type="compositionally biased region" description="Gly residues" evidence="1">
    <location>
        <begin position="834"/>
        <end position="843"/>
    </location>
</feature>
<evidence type="ECO:0000313" key="3">
    <source>
        <dbReference type="Proteomes" id="UP000256970"/>
    </source>
</evidence>
<feature type="compositionally biased region" description="Low complexity" evidence="1">
    <location>
        <begin position="343"/>
        <end position="366"/>
    </location>
</feature>
<organism evidence="2 3">
    <name type="scientific">Tetradesmus obliquus</name>
    <name type="common">Green alga</name>
    <name type="synonym">Acutodesmus obliquus</name>
    <dbReference type="NCBI Taxonomy" id="3088"/>
    <lineage>
        <taxon>Eukaryota</taxon>
        <taxon>Viridiplantae</taxon>
        <taxon>Chlorophyta</taxon>
        <taxon>core chlorophytes</taxon>
        <taxon>Chlorophyceae</taxon>
        <taxon>CS clade</taxon>
        <taxon>Sphaeropleales</taxon>
        <taxon>Scenedesmaceae</taxon>
        <taxon>Tetradesmus</taxon>
    </lineage>
</organism>
<dbReference type="PANTHER" id="PTHR46007">
    <property type="entry name" value="MEDIATOR OF RNA POLYMERASE II TRANSCRIPTION SUBUNIT 12"/>
    <property type="match status" value="1"/>
</dbReference>
<dbReference type="InterPro" id="IPR051647">
    <property type="entry name" value="Mediator_comp_sub12"/>
</dbReference>
<dbReference type="GO" id="GO:0003713">
    <property type="term" value="F:transcription coactivator activity"/>
    <property type="evidence" value="ECO:0007669"/>
    <property type="project" value="TreeGrafter"/>
</dbReference>
<feature type="compositionally biased region" description="Low complexity" evidence="1">
    <location>
        <begin position="734"/>
        <end position="806"/>
    </location>
</feature>
<protein>
    <submittedName>
        <fullName evidence="2">Uncharacterized protein</fullName>
    </submittedName>
</protein>
<feature type="compositionally biased region" description="Low complexity" evidence="1">
    <location>
        <begin position="289"/>
        <end position="318"/>
    </location>
</feature>
<feature type="compositionally biased region" description="Low complexity" evidence="1">
    <location>
        <begin position="189"/>
        <end position="232"/>
    </location>
</feature>
<keyword evidence="3" id="KW-1185">Reference proteome</keyword>
<reference evidence="2 3" key="1">
    <citation type="submission" date="2016-10" db="EMBL/GenBank/DDBJ databases">
        <authorList>
            <person name="Cai Z."/>
        </authorList>
    </citation>
    <scope>NUCLEOTIDE SEQUENCE [LARGE SCALE GENOMIC DNA]</scope>
</reference>
<gene>
    <name evidence="2" type="ORF">BQ4739_LOCUS7042</name>
</gene>
<feature type="region of interest" description="Disordered" evidence="1">
    <location>
        <begin position="189"/>
        <end position="511"/>
    </location>
</feature>
<feature type="compositionally biased region" description="Low complexity" evidence="1">
    <location>
        <begin position="250"/>
        <end position="280"/>
    </location>
</feature>
<dbReference type="AlphaFoldDB" id="A0A383VQG5"/>
<evidence type="ECO:0000256" key="1">
    <source>
        <dbReference type="SAM" id="MobiDB-lite"/>
    </source>
</evidence>
<dbReference type="GO" id="GO:0016592">
    <property type="term" value="C:mediator complex"/>
    <property type="evidence" value="ECO:0007669"/>
    <property type="project" value="TreeGrafter"/>
</dbReference>
<dbReference type="STRING" id="3088.A0A383VQG5"/>
<dbReference type="GO" id="GO:0045944">
    <property type="term" value="P:positive regulation of transcription by RNA polymerase II"/>
    <property type="evidence" value="ECO:0007669"/>
    <property type="project" value="TreeGrafter"/>
</dbReference>